<evidence type="ECO:0000313" key="1">
    <source>
        <dbReference type="EMBL" id="TMW61657.1"/>
    </source>
</evidence>
<gene>
    <name evidence="1" type="ORF">Poli38472_010720</name>
</gene>
<sequence length="256" mass="29079">MDSCGAKTGNDRRNRGELVSVDAFLQHLVGDTSQVRANKATSDAVDAFVGEWSDWLMGFSHFCELREFPTQSLMKSLLAQRGAAVWNHGGDDGFFLLLPIAREDPMMHKDTDVSVMVIHVALIKEQDDPVSAKWIRSTLSQMEACDLVDLDPANVVYVSMRMRGSHHTPVHKARYVVKKKNKRNDLVLCLNGVSWWANPAVIPWIAPAVVEQLEKFLEYDSNPMHSMKALMEFQKEPHPFAQELRSMRVIMPWARF</sequence>
<protein>
    <submittedName>
        <fullName evidence="1">Uncharacterized protein</fullName>
    </submittedName>
</protein>
<dbReference type="AlphaFoldDB" id="A0A8K1CE70"/>
<name>A0A8K1CE70_PYTOL</name>
<comment type="caution">
    <text evidence="1">The sequence shown here is derived from an EMBL/GenBank/DDBJ whole genome shotgun (WGS) entry which is preliminary data.</text>
</comment>
<proteinExistence type="predicted"/>
<accession>A0A8K1CE70</accession>
<dbReference type="OrthoDB" id="89069at2759"/>
<dbReference type="Proteomes" id="UP000794436">
    <property type="component" value="Unassembled WGS sequence"/>
</dbReference>
<evidence type="ECO:0000313" key="2">
    <source>
        <dbReference type="Proteomes" id="UP000794436"/>
    </source>
</evidence>
<keyword evidence="2" id="KW-1185">Reference proteome</keyword>
<organism evidence="1 2">
    <name type="scientific">Pythium oligandrum</name>
    <name type="common">Mycoparasitic fungus</name>
    <dbReference type="NCBI Taxonomy" id="41045"/>
    <lineage>
        <taxon>Eukaryota</taxon>
        <taxon>Sar</taxon>
        <taxon>Stramenopiles</taxon>
        <taxon>Oomycota</taxon>
        <taxon>Peronosporomycetes</taxon>
        <taxon>Pythiales</taxon>
        <taxon>Pythiaceae</taxon>
        <taxon>Pythium</taxon>
    </lineage>
</organism>
<dbReference type="EMBL" id="SPLM01000075">
    <property type="protein sequence ID" value="TMW61657.1"/>
    <property type="molecule type" value="Genomic_DNA"/>
</dbReference>
<reference evidence="1" key="1">
    <citation type="submission" date="2019-03" db="EMBL/GenBank/DDBJ databases">
        <title>Long read genome sequence of the mycoparasitic Pythium oligandrum ATCC 38472 isolated from sugarbeet rhizosphere.</title>
        <authorList>
            <person name="Gaulin E."/>
        </authorList>
    </citation>
    <scope>NUCLEOTIDE SEQUENCE</scope>
    <source>
        <strain evidence="1">ATCC 38472_TT</strain>
    </source>
</reference>